<proteinExistence type="predicted"/>
<dbReference type="RefSeq" id="WP_078253536.1">
    <property type="nucleotide sequence ID" value="NZ_MUYU01000006.1"/>
</dbReference>
<accession>A0A1T0CTV6</accession>
<keyword evidence="1" id="KW-0732">Signal</keyword>
<comment type="caution">
    <text evidence="2">The sequence shown here is derived from an EMBL/GenBank/DDBJ whole genome shotgun (WGS) entry which is preliminary data.</text>
</comment>
<keyword evidence="3" id="KW-1185">Reference proteome</keyword>
<evidence type="ECO:0000256" key="1">
    <source>
        <dbReference type="SAM" id="SignalP"/>
    </source>
</evidence>
<feature type="signal peptide" evidence="1">
    <location>
        <begin position="1"/>
        <end position="19"/>
    </location>
</feature>
<dbReference type="EMBL" id="MUYU01000006">
    <property type="protein sequence ID" value="OOS25776.1"/>
    <property type="molecule type" value="Genomic_DNA"/>
</dbReference>
<protein>
    <submittedName>
        <fullName evidence="2">Uncharacterized protein</fullName>
    </submittedName>
</protein>
<evidence type="ECO:0000313" key="3">
    <source>
        <dbReference type="Proteomes" id="UP000189800"/>
    </source>
</evidence>
<name>A0A1T0CTV6_9GAMM</name>
<dbReference type="OrthoDB" id="9876525at2"/>
<dbReference type="Proteomes" id="UP000189800">
    <property type="component" value="Unassembled WGS sequence"/>
</dbReference>
<organism evidence="2 3">
    <name type="scientific">Moraxella pluranimalium</name>
    <dbReference type="NCBI Taxonomy" id="470453"/>
    <lineage>
        <taxon>Bacteria</taxon>
        <taxon>Pseudomonadati</taxon>
        <taxon>Pseudomonadota</taxon>
        <taxon>Gammaproteobacteria</taxon>
        <taxon>Moraxellales</taxon>
        <taxon>Moraxellaceae</taxon>
        <taxon>Moraxella</taxon>
    </lineage>
</organism>
<gene>
    <name evidence="2" type="ORF">B0680_02905</name>
</gene>
<feature type="chain" id="PRO_5012052059" evidence="1">
    <location>
        <begin position="20"/>
        <end position="202"/>
    </location>
</feature>
<reference evidence="2 3" key="1">
    <citation type="submission" date="2017-02" db="EMBL/GenBank/DDBJ databases">
        <title>Draft genome sequence of Moraxella pluranimalium CCUG 54913T type strain.</title>
        <authorList>
            <person name="Salva-Serra F."/>
            <person name="Engstrom-Jakobsson H."/>
            <person name="Thorell K."/>
            <person name="Jaen-Luchoro D."/>
            <person name="Gonzales-Siles L."/>
            <person name="Karlsson R."/>
            <person name="Yazdan S."/>
            <person name="Boulund F."/>
            <person name="Johnning A."/>
            <person name="Engstrand L."/>
            <person name="Kristiansson E."/>
            <person name="Moore E."/>
        </authorList>
    </citation>
    <scope>NUCLEOTIDE SEQUENCE [LARGE SCALE GENOMIC DNA]</scope>
    <source>
        <strain evidence="2 3">CCUG 54913</strain>
    </source>
</reference>
<dbReference type="AlphaFoldDB" id="A0A1T0CTV6"/>
<evidence type="ECO:0000313" key="2">
    <source>
        <dbReference type="EMBL" id="OOS25776.1"/>
    </source>
</evidence>
<sequence length="202" mass="22906">MKKLLCTVAVCALPMMAMAAPKYATQMNHLALKKNQNWTWVNLAKTPKVQWQNKTPKRNYSGAYEITGKISKYGTLIAYGSRSTPEMIHISSSQLYSESEYGKDVYKISQLFDKKELKEVRSNCTIPEESNDFIHLYQKFYVWKKAGHEPLYVFEKGDAAGTAGGGIMRDYFITKDFSNFNNEYTGITMSNGFGAEYSSCSI</sequence>